<dbReference type="PANTHER" id="PTHR32432">
    <property type="entry name" value="CELL DIVISION PROTEIN FTSA-RELATED"/>
    <property type="match status" value="1"/>
</dbReference>
<sequence length="334" mass="35881">MPDFVGLDIGTSSIKGVQIKNKTLISYHQIASPGVTMVSESPEDLKKLSDALDRFFNEGRFKTRDIVASVPESQVFARVITLPQMGEAEIASSVKNEAQQYVPMPLDQVAFDFEIIGPSELEAGKVDVLLVAVPKALTNKYIQVTRAAGINLLSLETETIAISRSVVGQAKDAVMVASIGASTTDIAVFSGGAIRFTRSIATGGQALERALAQSFNLAPGQAAEYIRTYGLEEKLEGKVMSAIKPVFDIIRDELKRTQAFFSSRSQRPLPRLILVGGTANLPGVLVYLADSLGMEVARGNPWEAISIPGNFPREQLEEIAPSFAVAAGLALKEI</sequence>
<dbReference type="CDD" id="cd24049">
    <property type="entry name" value="ASKHA_NBD_PilM"/>
    <property type="match status" value="1"/>
</dbReference>
<proteinExistence type="predicted"/>
<protein>
    <submittedName>
        <fullName evidence="1">Type IV pilus assembly protein</fullName>
    </submittedName>
</protein>
<comment type="caution">
    <text evidence="1">The sequence shown here is derived from an EMBL/GenBank/DDBJ whole genome shotgun (WGS) entry which is preliminary data.</text>
</comment>
<dbReference type="Gene3D" id="3.30.420.40">
    <property type="match status" value="2"/>
</dbReference>
<dbReference type="InterPro" id="IPR050696">
    <property type="entry name" value="FtsA/MreB"/>
</dbReference>
<dbReference type="AlphaFoldDB" id="A0A0T5ZXE3"/>
<reference evidence="1 2" key="1">
    <citation type="submission" date="2015-05" db="EMBL/GenBank/DDBJ databases">
        <title>Critical biogeochemical functions in the subsurface are associated with bacteria from new phyla and little studied lineages.</title>
        <authorList>
            <person name="Hug L.A."/>
            <person name="Thomas B.C."/>
            <person name="Sharon I."/>
            <person name="Brown C.T."/>
            <person name="Sharma R."/>
            <person name="Hettich R.L."/>
            <person name="Wilkins M.J."/>
            <person name="Williams K.H."/>
            <person name="Singh A."/>
            <person name="Banfield J.F."/>
        </authorList>
    </citation>
    <scope>NUCLEOTIDE SEQUENCE [LARGE SCALE GENOMIC DNA]</scope>
    <source>
        <strain evidence="1">CSP1-7</strain>
    </source>
</reference>
<dbReference type="EMBL" id="LDXK01000002">
    <property type="protein sequence ID" value="KRT67481.1"/>
    <property type="molecule type" value="Genomic_DNA"/>
</dbReference>
<evidence type="ECO:0000313" key="1">
    <source>
        <dbReference type="EMBL" id="KRT67481.1"/>
    </source>
</evidence>
<dbReference type="PANTHER" id="PTHR32432:SF3">
    <property type="entry name" value="ETHANOLAMINE UTILIZATION PROTEIN EUTJ"/>
    <property type="match status" value="1"/>
</dbReference>
<dbReference type="PIRSF" id="PIRSF019169">
    <property type="entry name" value="PilM"/>
    <property type="match status" value="1"/>
</dbReference>
<dbReference type="SUPFAM" id="SSF53067">
    <property type="entry name" value="Actin-like ATPase domain"/>
    <property type="match status" value="2"/>
</dbReference>
<dbReference type="InterPro" id="IPR043129">
    <property type="entry name" value="ATPase_NBD"/>
</dbReference>
<dbReference type="NCBIfam" id="TIGR01175">
    <property type="entry name" value="pilM"/>
    <property type="match status" value="1"/>
</dbReference>
<dbReference type="InterPro" id="IPR005883">
    <property type="entry name" value="PilM"/>
</dbReference>
<organism evidence="1 2">
    <name type="scientific">candidate division WWE3 bacterium CSP1-7</name>
    <dbReference type="NCBI Taxonomy" id="1576480"/>
    <lineage>
        <taxon>Bacteria</taxon>
        <taxon>Katanobacteria</taxon>
    </lineage>
</organism>
<dbReference type="Pfam" id="PF11104">
    <property type="entry name" value="PilM_2"/>
    <property type="match status" value="1"/>
</dbReference>
<name>A0A0T5ZXE3_UNCKA</name>
<dbReference type="STRING" id="1576480.XU08_C0002G0019"/>
<evidence type="ECO:0000313" key="2">
    <source>
        <dbReference type="Proteomes" id="UP000051297"/>
    </source>
</evidence>
<gene>
    <name evidence="1" type="primary">pilM</name>
    <name evidence="1" type="ORF">XU08_C0002G0019</name>
</gene>
<dbReference type="Proteomes" id="UP000051297">
    <property type="component" value="Unassembled WGS sequence"/>
</dbReference>
<dbReference type="Gene3D" id="3.30.1490.300">
    <property type="match status" value="1"/>
</dbReference>
<accession>A0A0T5ZXE3</accession>